<accession>A0A0B7B9E3</accession>
<gene>
    <name evidence="7" type="primary">ORF166622</name>
</gene>
<dbReference type="SUPFAM" id="SSF103196">
    <property type="entry name" value="Roadblock/LC7 domain"/>
    <property type="match status" value="1"/>
</dbReference>
<evidence type="ECO:0000256" key="1">
    <source>
        <dbReference type="ARBA" id="ARBA00004371"/>
    </source>
</evidence>
<dbReference type="PANTHER" id="PTHR13342:SF2">
    <property type="entry name" value="RAGULATOR COMPLEX PROTEIN LAMTOR5"/>
    <property type="match status" value="1"/>
</dbReference>
<dbReference type="GO" id="GO:0043066">
    <property type="term" value="P:negative regulation of apoptotic process"/>
    <property type="evidence" value="ECO:0007669"/>
    <property type="project" value="InterPro"/>
</dbReference>
<proteinExistence type="inferred from homology"/>
<dbReference type="AlphaFoldDB" id="A0A0B7B9E3"/>
<evidence type="ECO:0000256" key="3">
    <source>
        <dbReference type="ARBA" id="ARBA00007795"/>
    </source>
</evidence>
<dbReference type="InterPro" id="IPR024135">
    <property type="entry name" value="LAMTOR5"/>
</dbReference>
<dbReference type="FunFam" id="3.30.450.30:FF:000005">
    <property type="entry name" value="Ragulator complex protein LAMTOR5 homolog"/>
    <property type="match status" value="1"/>
</dbReference>
<organism evidence="7">
    <name type="scientific">Arion vulgaris</name>
    <dbReference type="NCBI Taxonomy" id="1028688"/>
    <lineage>
        <taxon>Eukaryota</taxon>
        <taxon>Metazoa</taxon>
        <taxon>Spiralia</taxon>
        <taxon>Lophotrochozoa</taxon>
        <taxon>Mollusca</taxon>
        <taxon>Gastropoda</taxon>
        <taxon>Heterobranchia</taxon>
        <taxon>Euthyneura</taxon>
        <taxon>Panpulmonata</taxon>
        <taxon>Eupulmonata</taxon>
        <taxon>Stylommatophora</taxon>
        <taxon>Helicina</taxon>
        <taxon>Arionoidea</taxon>
        <taxon>Arionidae</taxon>
        <taxon>Arion</taxon>
    </lineage>
</organism>
<dbReference type="Gene3D" id="3.30.450.30">
    <property type="entry name" value="Dynein light chain 2a, cytoplasmic"/>
    <property type="match status" value="1"/>
</dbReference>
<evidence type="ECO:0000256" key="4">
    <source>
        <dbReference type="ARBA" id="ARBA00022490"/>
    </source>
</evidence>
<dbReference type="GO" id="GO:0005764">
    <property type="term" value="C:lysosome"/>
    <property type="evidence" value="ECO:0007669"/>
    <property type="project" value="UniProtKB-SubCell"/>
</dbReference>
<evidence type="ECO:0000256" key="6">
    <source>
        <dbReference type="ARBA" id="ARBA00032692"/>
    </source>
</evidence>
<dbReference type="Pfam" id="PF16672">
    <property type="entry name" value="LAMTOR5"/>
    <property type="match status" value="1"/>
</dbReference>
<dbReference type="GO" id="GO:1904263">
    <property type="term" value="P:positive regulation of TORC1 signaling"/>
    <property type="evidence" value="ECO:0007669"/>
    <property type="project" value="TreeGrafter"/>
</dbReference>
<reference evidence="7" key="1">
    <citation type="submission" date="2014-12" db="EMBL/GenBank/DDBJ databases">
        <title>Insight into the proteome of Arion vulgaris.</title>
        <authorList>
            <person name="Aradska J."/>
            <person name="Bulat T."/>
            <person name="Smidak R."/>
            <person name="Sarate P."/>
            <person name="Gangsoo J."/>
            <person name="Sialana F."/>
            <person name="Bilban M."/>
            <person name="Lubec G."/>
        </authorList>
    </citation>
    <scope>NUCLEOTIDE SEQUENCE</scope>
    <source>
        <tissue evidence="7">Skin</tissue>
    </source>
</reference>
<keyword evidence="4" id="KW-0963">Cytoplasm</keyword>
<sequence length="91" mass="9442">MEKALDKQMDEAFRLPGVSGIICVDNNGLCVSAKGVIPRQCSGSLNALANQAAKLAPSPNSASPVICLESEHGSVLLKKADNLTTAIFKSS</sequence>
<dbReference type="GO" id="GO:0005085">
    <property type="term" value="F:guanyl-nucleotide exchange factor activity"/>
    <property type="evidence" value="ECO:0007669"/>
    <property type="project" value="TreeGrafter"/>
</dbReference>
<dbReference type="EMBL" id="HACG01041845">
    <property type="protein sequence ID" value="CEK88710.1"/>
    <property type="molecule type" value="Transcribed_RNA"/>
</dbReference>
<dbReference type="PRINTS" id="PR02092">
    <property type="entry name" value="HEPBVIRUSXIP"/>
</dbReference>
<dbReference type="GO" id="GO:0071230">
    <property type="term" value="P:cellular response to amino acid stimulus"/>
    <property type="evidence" value="ECO:0007669"/>
    <property type="project" value="TreeGrafter"/>
</dbReference>
<evidence type="ECO:0000256" key="2">
    <source>
        <dbReference type="ARBA" id="ARBA00004496"/>
    </source>
</evidence>
<evidence type="ECO:0000313" key="7">
    <source>
        <dbReference type="EMBL" id="CEK88710.1"/>
    </source>
</evidence>
<dbReference type="PANTHER" id="PTHR13342">
    <property type="entry name" value="RAGULATOR COMPLEX PROTEIN LAMTOR5"/>
    <property type="match status" value="1"/>
</dbReference>
<comment type="similarity">
    <text evidence="3">Belongs to the LAMTOR5 family.</text>
</comment>
<comment type="subcellular location">
    <subcellularLocation>
        <location evidence="2">Cytoplasm</location>
    </subcellularLocation>
    <subcellularLocation>
        <location evidence="1">Lysosome</location>
    </subcellularLocation>
</comment>
<keyword evidence="5" id="KW-0458">Lysosome</keyword>
<dbReference type="GO" id="GO:0071986">
    <property type="term" value="C:Ragulator complex"/>
    <property type="evidence" value="ECO:0007669"/>
    <property type="project" value="InterPro"/>
</dbReference>
<evidence type="ECO:0000256" key="5">
    <source>
        <dbReference type="ARBA" id="ARBA00023228"/>
    </source>
</evidence>
<protein>
    <recommendedName>
        <fullName evidence="6">Late endosomal/lysosomal adaptor and MAPK and MTOR activator 5</fullName>
    </recommendedName>
</protein>
<name>A0A0B7B9E3_9EUPU</name>